<dbReference type="RefSeq" id="WP_205088329.1">
    <property type="nucleotide sequence ID" value="NZ_JACJLA010000019.1"/>
</dbReference>
<evidence type="ECO:0000256" key="2">
    <source>
        <dbReference type="ARBA" id="ARBA00023002"/>
    </source>
</evidence>
<keyword evidence="2" id="KW-0560">Oxidoreductase</keyword>
<organism evidence="4 5">
    <name type="scientific">Veillonella magna</name>
    <dbReference type="NCBI Taxonomy" id="464322"/>
    <lineage>
        <taxon>Bacteria</taxon>
        <taxon>Bacillati</taxon>
        <taxon>Bacillota</taxon>
        <taxon>Negativicutes</taxon>
        <taxon>Veillonellales</taxon>
        <taxon>Veillonellaceae</taxon>
        <taxon>Veillonella</taxon>
    </lineage>
</organism>
<dbReference type="InterPro" id="IPR016167">
    <property type="entry name" value="FAD-bd_PCMH_sub1"/>
</dbReference>
<proteinExistence type="predicted"/>
<comment type="caution">
    <text evidence="4">The sequence shown here is derived from an EMBL/GenBank/DDBJ whole genome shotgun (WGS) entry which is preliminary data.</text>
</comment>
<gene>
    <name evidence="4" type="ORF">H6A01_08740</name>
</gene>
<dbReference type="InterPro" id="IPR016166">
    <property type="entry name" value="FAD-bd_PCMH"/>
</dbReference>
<evidence type="ECO:0000256" key="1">
    <source>
        <dbReference type="ARBA" id="ARBA00022630"/>
    </source>
</evidence>
<dbReference type="InterPro" id="IPR036318">
    <property type="entry name" value="FAD-bd_PCMH-like_sf"/>
</dbReference>
<evidence type="ECO:0000313" key="5">
    <source>
        <dbReference type="Proteomes" id="UP000707138"/>
    </source>
</evidence>
<reference evidence="4 5" key="1">
    <citation type="journal article" date="2021" name="Sci. Rep.">
        <title>The distribution of antibiotic resistance genes in chicken gut microbiota commensals.</title>
        <authorList>
            <person name="Juricova H."/>
            <person name="Matiasovicova J."/>
            <person name="Kubasova T."/>
            <person name="Cejkova D."/>
            <person name="Rychlik I."/>
        </authorList>
    </citation>
    <scope>NUCLEOTIDE SEQUENCE [LARGE SCALE GENOMIC DNA]</scope>
    <source>
        <strain evidence="4 5">An537</strain>
    </source>
</reference>
<dbReference type="Gene3D" id="3.30.43.10">
    <property type="entry name" value="Uridine Diphospho-n-acetylenolpyruvylglucosamine Reductase, domain 2"/>
    <property type="match status" value="1"/>
</dbReference>
<accession>A0ABS2GJB0</accession>
<dbReference type="Gene3D" id="3.30.390.50">
    <property type="entry name" value="CO dehydrogenase flavoprotein, C-terminal domain"/>
    <property type="match status" value="1"/>
</dbReference>
<dbReference type="SUPFAM" id="SSF56176">
    <property type="entry name" value="FAD-binding/transporter-associated domain-like"/>
    <property type="match status" value="1"/>
</dbReference>
<dbReference type="Gene3D" id="3.30.465.10">
    <property type="match status" value="1"/>
</dbReference>
<dbReference type="PANTHER" id="PTHR42659">
    <property type="entry name" value="XANTHINE DEHYDROGENASE SUBUNIT C-RELATED"/>
    <property type="match status" value="1"/>
</dbReference>
<dbReference type="EMBL" id="JACJLA010000019">
    <property type="protein sequence ID" value="MBM6913405.1"/>
    <property type="molecule type" value="Genomic_DNA"/>
</dbReference>
<dbReference type="PROSITE" id="PS51387">
    <property type="entry name" value="FAD_PCMH"/>
    <property type="match status" value="1"/>
</dbReference>
<dbReference type="PANTHER" id="PTHR42659:SF9">
    <property type="entry name" value="XANTHINE DEHYDROGENASE FAD-BINDING SUBUNIT XDHB-RELATED"/>
    <property type="match status" value="1"/>
</dbReference>
<sequence length="287" mass="31808">MIKYIKALSLDEMGSILQQATENTFYLAGGTDLVVGLRSTSLENLCLVDISAIEYLRSISEDESFIYIGATVTMTEMSKSALIKKYCPALAQAASVMGSVQVRNRATVGGNIMNAAQCSDTLPCLYAYDAVLSVLTSSGECYEKPIRELVTGICKTTIPKNEIVLHIKIRKRMTMSGFAKIGARKRVTISKLNGCILIEPEKQNNIVTIYLGAVGVKPTRATLLETCIEHEWKTMTGQRMTLNETIKRIAQAQIEEAIPTRSSKYYKRVAIFGLLDTIFEQLERVRI</sequence>
<evidence type="ECO:0000259" key="3">
    <source>
        <dbReference type="PROSITE" id="PS51387"/>
    </source>
</evidence>
<name>A0ABS2GJB0_9FIRM</name>
<keyword evidence="1" id="KW-0285">Flavoprotein</keyword>
<protein>
    <submittedName>
        <fullName evidence="4">FAD binding domain-containing protein</fullName>
    </submittedName>
</protein>
<evidence type="ECO:0000313" key="4">
    <source>
        <dbReference type="EMBL" id="MBM6913405.1"/>
    </source>
</evidence>
<dbReference type="Pfam" id="PF00941">
    <property type="entry name" value="FAD_binding_5"/>
    <property type="match status" value="1"/>
</dbReference>
<dbReference type="InterPro" id="IPR016169">
    <property type="entry name" value="FAD-bd_PCMH_sub2"/>
</dbReference>
<feature type="domain" description="FAD-binding PCMH-type" evidence="3">
    <location>
        <begin position="1"/>
        <end position="174"/>
    </location>
</feature>
<keyword evidence="5" id="KW-1185">Reference proteome</keyword>
<dbReference type="InterPro" id="IPR051312">
    <property type="entry name" value="Diverse_Substr_Oxidored"/>
</dbReference>
<dbReference type="InterPro" id="IPR002346">
    <property type="entry name" value="Mopterin_DH_FAD-bd"/>
</dbReference>
<dbReference type="Proteomes" id="UP000707138">
    <property type="component" value="Unassembled WGS sequence"/>
</dbReference>